<evidence type="ECO:0008006" key="4">
    <source>
        <dbReference type="Google" id="ProtNLM"/>
    </source>
</evidence>
<reference evidence="2" key="1">
    <citation type="submission" date="2020-05" db="EMBL/GenBank/DDBJ databases">
        <title>Phylogenomic resolution of chytrid fungi.</title>
        <authorList>
            <person name="Stajich J.E."/>
            <person name="Amses K."/>
            <person name="Simmons R."/>
            <person name="Seto K."/>
            <person name="Myers J."/>
            <person name="Bonds A."/>
            <person name="Quandt C.A."/>
            <person name="Barry K."/>
            <person name="Liu P."/>
            <person name="Grigoriev I."/>
            <person name="Longcore J.E."/>
            <person name="James T.Y."/>
        </authorList>
    </citation>
    <scope>NUCLEOTIDE SEQUENCE</scope>
    <source>
        <strain evidence="2">JEL0318</strain>
    </source>
</reference>
<feature type="signal peptide" evidence="1">
    <location>
        <begin position="1"/>
        <end position="25"/>
    </location>
</feature>
<organism evidence="2 3">
    <name type="scientific">Rhizophlyctis rosea</name>
    <dbReference type="NCBI Taxonomy" id="64517"/>
    <lineage>
        <taxon>Eukaryota</taxon>
        <taxon>Fungi</taxon>
        <taxon>Fungi incertae sedis</taxon>
        <taxon>Chytridiomycota</taxon>
        <taxon>Chytridiomycota incertae sedis</taxon>
        <taxon>Chytridiomycetes</taxon>
        <taxon>Rhizophlyctidales</taxon>
        <taxon>Rhizophlyctidaceae</taxon>
        <taxon>Rhizophlyctis</taxon>
    </lineage>
</organism>
<gene>
    <name evidence="2" type="ORF">HK097_005232</name>
</gene>
<comment type="caution">
    <text evidence="2">The sequence shown here is derived from an EMBL/GenBank/DDBJ whole genome shotgun (WGS) entry which is preliminary data.</text>
</comment>
<sequence>MPRLRSLLYPTAFVATLFLLYRSFSSPSATSEHVEQTLSSKTCINVEGFGSCPYFRRARAIAERMSTLEKPDIEATVKEWYQWEWDERKEALQKTITGASNHRTSPFVWLGCNGKVDEFLGGSTDLDGWIQARAKPKEQL</sequence>
<proteinExistence type="predicted"/>
<dbReference type="EMBL" id="JADGJD010000246">
    <property type="protein sequence ID" value="KAJ3053005.1"/>
    <property type="molecule type" value="Genomic_DNA"/>
</dbReference>
<keyword evidence="1" id="KW-0732">Signal</keyword>
<feature type="chain" id="PRO_5042162153" description="Glutaredoxin domain-containing protein" evidence="1">
    <location>
        <begin position="26"/>
        <end position="140"/>
    </location>
</feature>
<accession>A0AAD5SDG2</accession>
<evidence type="ECO:0000313" key="3">
    <source>
        <dbReference type="Proteomes" id="UP001212841"/>
    </source>
</evidence>
<evidence type="ECO:0000256" key="1">
    <source>
        <dbReference type="SAM" id="SignalP"/>
    </source>
</evidence>
<evidence type="ECO:0000313" key="2">
    <source>
        <dbReference type="EMBL" id="KAJ3053005.1"/>
    </source>
</evidence>
<protein>
    <recommendedName>
        <fullName evidence="4">Glutaredoxin domain-containing protein</fullName>
    </recommendedName>
</protein>
<name>A0AAD5SDG2_9FUNG</name>
<keyword evidence="3" id="KW-1185">Reference proteome</keyword>
<dbReference type="AlphaFoldDB" id="A0AAD5SDG2"/>
<dbReference type="Proteomes" id="UP001212841">
    <property type="component" value="Unassembled WGS sequence"/>
</dbReference>